<reference evidence="2" key="2">
    <citation type="submission" date="2022-09" db="EMBL/GenBank/DDBJ databases">
        <title>Biosynthetic gene clusters of Dactylosporangioum fulvum.</title>
        <authorList>
            <person name="Caradec T."/>
        </authorList>
    </citation>
    <scope>NUCLEOTIDE SEQUENCE</scope>
    <source>
        <strain evidence="2">NRRL B-16292</strain>
    </source>
</reference>
<reference evidence="2" key="1">
    <citation type="submission" date="2021-04" db="EMBL/GenBank/DDBJ databases">
        <authorList>
            <person name="Hartkoorn R.C."/>
            <person name="Beaudoing E."/>
            <person name="Hot D."/>
        </authorList>
    </citation>
    <scope>NUCLEOTIDE SEQUENCE</scope>
    <source>
        <strain evidence="2">NRRL B-16292</strain>
    </source>
</reference>
<dbReference type="RefSeq" id="WP_259860924.1">
    <property type="nucleotide sequence ID" value="NZ_BAAAST010000024.1"/>
</dbReference>
<accession>A0ABY5W272</accession>
<feature type="compositionally biased region" description="Acidic residues" evidence="1">
    <location>
        <begin position="1"/>
        <end position="11"/>
    </location>
</feature>
<sequence length="121" mass="12463">MLVEQSDEQAFDDAGPSGGIGPPAHAVEPEDDRVPRVAVTVAQPGQQVRDGAVTMLGQPGDRVVAPAEPSVEISDQLVKLLVVQFGGTPAASATLATGVTRCSSSRARRASKAGRSLTRTM</sequence>
<gene>
    <name evidence="2" type="ORF">Dfulv_02210</name>
</gene>
<evidence type="ECO:0000313" key="3">
    <source>
        <dbReference type="Proteomes" id="UP001059617"/>
    </source>
</evidence>
<protein>
    <submittedName>
        <fullName evidence="2">Uncharacterized protein</fullName>
    </submittedName>
</protein>
<dbReference type="EMBL" id="CP073720">
    <property type="protein sequence ID" value="UWP83144.1"/>
    <property type="molecule type" value="Genomic_DNA"/>
</dbReference>
<evidence type="ECO:0000313" key="2">
    <source>
        <dbReference type="EMBL" id="UWP83144.1"/>
    </source>
</evidence>
<organism evidence="2 3">
    <name type="scientific">Dactylosporangium fulvum</name>
    <dbReference type="NCBI Taxonomy" id="53359"/>
    <lineage>
        <taxon>Bacteria</taxon>
        <taxon>Bacillati</taxon>
        <taxon>Actinomycetota</taxon>
        <taxon>Actinomycetes</taxon>
        <taxon>Micromonosporales</taxon>
        <taxon>Micromonosporaceae</taxon>
        <taxon>Dactylosporangium</taxon>
    </lineage>
</organism>
<keyword evidence="3" id="KW-1185">Reference proteome</keyword>
<evidence type="ECO:0000256" key="1">
    <source>
        <dbReference type="SAM" id="MobiDB-lite"/>
    </source>
</evidence>
<feature type="region of interest" description="Disordered" evidence="1">
    <location>
        <begin position="1"/>
        <end position="33"/>
    </location>
</feature>
<dbReference type="Proteomes" id="UP001059617">
    <property type="component" value="Chromosome"/>
</dbReference>
<name>A0ABY5W272_9ACTN</name>
<proteinExistence type="predicted"/>